<dbReference type="AlphaFoldDB" id="A0A409WTW4"/>
<dbReference type="InParanoid" id="A0A409WTW4"/>
<sequence length="261" mass="27849">MYYNDTEQKIIITMINVRKDNKGQCNLKHKAFFFTSTHRPPSRESLLSTSAHPSLSTVTQASGAALQQRTLSSRSRVVSAHHPVSQSVRHQFQKERKRPTSFPCCRSNFSHHAHTSPRSGSVAVARPNQSPARSTMRSAQSTRATVHTTSGLSFVLRSASTDLVLRDARSSDQSASAHSRPEDGHSCSARESMAFACAEVALDIGAGVPAPTPALAPANDGAELAATAARSSTATASAHSTSFAGFTSLAFSNSARALMLR</sequence>
<feature type="non-terminal residue" evidence="2">
    <location>
        <position position="261"/>
    </location>
</feature>
<evidence type="ECO:0000313" key="2">
    <source>
        <dbReference type="EMBL" id="PPQ81917.1"/>
    </source>
</evidence>
<name>A0A409WTW4_PSICY</name>
<accession>A0A409WTW4</accession>
<comment type="caution">
    <text evidence="2">The sequence shown here is derived from an EMBL/GenBank/DDBJ whole genome shotgun (WGS) entry which is preliminary data.</text>
</comment>
<evidence type="ECO:0000256" key="1">
    <source>
        <dbReference type="SAM" id="MobiDB-lite"/>
    </source>
</evidence>
<keyword evidence="3" id="KW-1185">Reference proteome</keyword>
<feature type="region of interest" description="Disordered" evidence="1">
    <location>
        <begin position="79"/>
        <end position="145"/>
    </location>
</feature>
<protein>
    <submittedName>
        <fullName evidence="2">Uncharacterized protein</fullName>
    </submittedName>
</protein>
<evidence type="ECO:0000313" key="3">
    <source>
        <dbReference type="Proteomes" id="UP000283269"/>
    </source>
</evidence>
<organism evidence="2 3">
    <name type="scientific">Psilocybe cyanescens</name>
    <dbReference type="NCBI Taxonomy" id="93625"/>
    <lineage>
        <taxon>Eukaryota</taxon>
        <taxon>Fungi</taxon>
        <taxon>Dikarya</taxon>
        <taxon>Basidiomycota</taxon>
        <taxon>Agaricomycotina</taxon>
        <taxon>Agaricomycetes</taxon>
        <taxon>Agaricomycetidae</taxon>
        <taxon>Agaricales</taxon>
        <taxon>Agaricineae</taxon>
        <taxon>Strophariaceae</taxon>
        <taxon>Psilocybe</taxon>
    </lineage>
</organism>
<reference evidence="2 3" key="1">
    <citation type="journal article" date="2018" name="Evol. Lett.">
        <title>Horizontal gene cluster transfer increased hallucinogenic mushroom diversity.</title>
        <authorList>
            <person name="Reynolds H.T."/>
            <person name="Vijayakumar V."/>
            <person name="Gluck-Thaler E."/>
            <person name="Korotkin H.B."/>
            <person name="Matheny P.B."/>
            <person name="Slot J.C."/>
        </authorList>
    </citation>
    <scope>NUCLEOTIDE SEQUENCE [LARGE SCALE GENOMIC DNA]</scope>
    <source>
        <strain evidence="2 3">2631</strain>
    </source>
</reference>
<dbReference type="EMBL" id="NHYD01003196">
    <property type="protein sequence ID" value="PPQ81917.1"/>
    <property type="molecule type" value="Genomic_DNA"/>
</dbReference>
<gene>
    <name evidence="2" type="ORF">CVT25_013765</name>
</gene>
<proteinExistence type="predicted"/>
<dbReference type="Proteomes" id="UP000283269">
    <property type="component" value="Unassembled WGS sequence"/>
</dbReference>
<feature type="compositionally biased region" description="Polar residues" evidence="1">
    <location>
        <begin position="127"/>
        <end position="145"/>
    </location>
</feature>